<name>B9Y4E2_9FIRM</name>
<dbReference type="EMBL" id="ACCF01000046">
    <property type="protein sequence ID" value="EEF69122.1"/>
    <property type="molecule type" value="Genomic_DNA"/>
</dbReference>
<dbReference type="HOGENOM" id="CLU_3153660_0_0_9"/>
<dbReference type="AlphaFoldDB" id="B9Y4E2"/>
<proteinExistence type="predicted"/>
<reference evidence="1 2" key="1">
    <citation type="submission" date="2008-12" db="EMBL/GenBank/DDBJ databases">
        <authorList>
            <person name="Fulton L."/>
            <person name="Clifton S."/>
            <person name="Fulton B."/>
            <person name="Xu J."/>
            <person name="Minx P."/>
            <person name="Pepin K.H."/>
            <person name="Johnson M."/>
            <person name="Bhonagiri V."/>
            <person name="Nash W.E."/>
            <person name="Mardis E.R."/>
            <person name="Wilson R.K."/>
        </authorList>
    </citation>
    <scope>NUCLEOTIDE SEQUENCE [LARGE SCALE GENOMIC DNA]</scope>
    <source>
        <strain evidence="1 2">DSM 12042</strain>
    </source>
</reference>
<dbReference type="STRING" id="545696.HOLDEFILI_00673"/>
<evidence type="ECO:0000313" key="2">
    <source>
        <dbReference type="Proteomes" id="UP000005950"/>
    </source>
</evidence>
<reference evidence="1 2" key="2">
    <citation type="submission" date="2009-02" db="EMBL/GenBank/DDBJ databases">
        <title>Draft genome sequence of Holdemania filiformis DSM 12042.</title>
        <authorList>
            <person name="Sudarsanam P."/>
            <person name="Ley R."/>
            <person name="Guruge J."/>
            <person name="Turnbaugh P.J."/>
            <person name="Mahowald M."/>
            <person name="Liep D."/>
            <person name="Gordon J."/>
        </authorList>
    </citation>
    <scope>NUCLEOTIDE SEQUENCE [LARGE SCALE GENOMIC DNA]</scope>
    <source>
        <strain evidence="1 2">DSM 12042</strain>
    </source>
</reference>
<dbReference type="Proteomes" id="UP000005950">
    <property type="component" value="Unassembled WGS sequence"/>
</dbReference>
<protein>
    <submittedName>
        <fullName evidence="1">Uncharacterized protein</fullName>
    </submittedName>
</protein>
<sequence length="48" mass="5658">MNYAWDSESRLKIAGEIGKKQKFQKNLMKLDKKSQTVHRSFIESESIQ</sequence>
<organism evidence="1 2">
    <name type="scientific">Holdemania filiformis DSM 12042</name>
    <dbReference type="NCBI Taxonomy" id="545696"/>
    <lineage>
        <taxon>Bacteria</taxon>
        <taxon>Bacillati</taxon>
        <taxon>Bacillota</taxon>
        <taxon>Erysipelotrichia</taxon>
        <taxon>Erysipelotrichales</taxon>
        <taxon>Erysipelotrichaceae</taxon>
        <taxon>Holdemania</taxon>
    </lineage>
</organism>
<comment type="caution">
    <text evidence="1">The sequence shown here is derived from an EMBL/GenBank/DDBJ whole genome shotgun (WGS) entry which is preliminary data.</text>
</comment>
<evidence type="ECO:0000313" key="1">
    <source>
        <dbReference type="EMBL" id="EEF69122.1"/>
    </source>
</evidence>
<accession>B9Y4E2</accession>
<gene>
    <name evidence="1" type="ORF">HOLDEFILI_00673</name>
</gene>